<evidence type="ECO:0000313" key="2">
    <source>
        <dbReference type="EMBL" id="CAI2361881.1"/>
    </source>
</evidence>
<evidence type="ECO:0000256" key="1">
    <source>
        <dbReference type="SAM" id="MobiDB-lite"/>
    </source>
</evidence>
<protein>
    <submittedName>
        <fullName evidence="2">Uncharacterized protein</fullName>
    </submittedName>
</protein>
<feature type="compositionally biased region" description="Polar residues" evidence="1">
    <location>
        <begin position="400"/>
        <end position="410"/>
    </location>
</feature>
<organism evidence="2 3">
    <name type="scientific">Euplotes crassus</name>
    <dbReference type="NCBI Taxonomy" id="5936"/>
    <lineage>
        <taxon>Eukaryota</taxon>
        <taxon>Sar</taxon>
        <taxon>Alveolata</taxon>
        <taxon>Ciliophora</taxon>
        <taxon>Intramacronucleata</taxon>
        <taxon>Spirotrichea</taxon>
        <taxon>Hypotrichia</taxon>
        <taxon>Euplotida</taxon>
        <taxon>Euplotidae</taxon>
        <taxon>Moneuplotes</taxon>
    </lineage>
</organism>
<feature type="region of interest" description="Disordered" evidence="1">
    <location>
        <begin position="398"/>
        <end position="419"/>
    </location>
</feature>
<feature type="compositionally biased region" description="Polar residues" evidence="1">
    <location>
        <begin position="53"/>
        <end position="62"/>
    </location>
</feature>
<feature type="region of interest" description="Disordered" evidence="1">
    <location>
        <begin position="30"/>
        <end position="70"/>
    </location>
</feature>
<comment type="caution">
    <text evidence="2">The sequence shown here is derived from an EMBL/GenBank/DDBJ whole genome shotgun (WGS) entry which is preliminary data.</text>
</comment>
<gene>
    <name evidence="2" type="ORF">ECRASSUSDP1_LOCUS3196</name>
</gene>
<keyword evidence="3" id="KW-1185">Reference proteome</keyword>
<accession>A0AAD1U4K5</accession>
<reference evidence="2" key="1">
    <citation type="submission" date="2023-07" db="EMBL/GenBank/DDBJ databases">
        <authorList>
            <consortium name="AG Swart"/>
            <person name="Singh M."/>
            <person name="Singh A."/>
            <person name="Seah K."/>
            <person name="Emmerich C."/>
        </authorList>
    </citation>
    <scope>NUCLEOTIDE SEQUENCE</scope>
    <source>
        <strain evidence="2">DP1</strain>
    </source>
</reference>
<dbReference type="AlphaFoldDB" id="A0AAD1U4K5"/>
<dbReference type="EMBL" id="CAMPGE010003058">
    <property type="protein sequence ID" value="CAI2361881.1"/>
    <property type="molecule type" value="Genomic_DNA"/>
</dbReference>
<name>A0AAD1U4K5_EUPCR</name>
<feature type="region of interest" description="Disordered" evidence="1">
    <location>
        <begin position="116"/>
        <end position="150"/>
    </location>
</feature>
<sequence>MNASHHSHIEMFSVKLKMTDFRKEFALSPEIKKKSQRKSSPENDDEEFDFNDITSRQKSQSMKFKEVVPKMKKTTRANRFQNFELSKIEESECETYGQESSEYFKITESSIGLDTEAEFKGKARPSIETQDSQQSEENEQSGSSSKPPIQNETLQKVFNDLTHSNGIEKSSSIRRSKVGEMQQKVPAESYKKEYLKKYRPKITLRTSHVWLHHVKGDGKIRSMLKNFSSNRKMSTDAQKSRKHPATEMPQMQYKNDLCHLLYICEQFREKKLNEISGNEFVQYLSVPGIKKIQRLLKEIKQQIIHVRRARMQTDMTLEDQQSLISKINVLALDLKAAIDKKICQLKFVLKKNDAEKESSIPRIEPNRSIIHTIQKTTLGHFSINRKNKVIKSLKKHLPENVSSRNQSDPQTIGDRRASATTRFRSLKFPNVRYSKSRRRKPRLGLRRNLDGLRRSIEPCMNQKLLH</sequence>
<proteinExistence type="predicted"/>
<dbReference type="Proteomes" id="UP001295684">
    <property type="component" value="Unassembled WGS sequence"/>
</dbReference>
<feature type="region of interest" description="Disordered" evidence="1">
    <location>
        <begin position="162"/>
        <end position="185"/>
    </location>
</feature>
<evidence type="ECO:0000313" key="3">
    <source>
        <dbReference type="Proteomes" id="UP001295684"/>
    </source>
</evidence>